<dbReference type="AlphaFoldDB" id="A0AAN9K743"/>
<evidence type="ECO:0000256" key="1">
    <source>
        <dbReference type="SAM" id="MobiDB-lite"/>
    </source>
</evidence>
<gene>
    <name evidence="2" type="ORF">RJT34_07965</name>
</gene>
<protein>
    <submittedName>
        <fullName evidence="2">Uncharacterized protein</fullName>
    </submittedName>
</protein>
<organism evidence="2 3">
    <name type="scientific">Clitoria ternatea</name>
    <name type="common">Butterfly pea</name>
    <dbReference type="NCBI Taxonomy" id="43366"/>
    <lineage>
        <taxon>Eukaryota</taxon>
        <taxon>Viridiplantae</taxon>
        <taxon>Streptophyta</taxon>
        <taxon>Embryophyta</taxon>
        <taxon>Tracheophyta</taxon>
        <taxon>Spermatophyta</taxon>
        <taxon>Magnoliopsida</taxon>
        <taxon>eudicotyledons</taxon>
        <taxon>Gunneridae</taxon>
        <taxon>Pentapetalae</taxon>
        <taxon>rosids</taxon>
        <taxon>fabids</taxon>
        <taxon>Fabales</taxon>
        <taxon>Fabaceae</taxon>
        <taxon>Papilionoideae</taxon>
        <taxon>50 kb inversion clade</taxon>
        <taxon>NPAAA clade</taxon>
        <taxon>indigoferoid/millettioid clade</taxon>
        <taxon>Phaseoleae</taxon>
        <taxon>Clitoria</taxon>
    </lineage>
</organism>
<reference evidence="2 3" key="1">
    <citation type="submission" date="2024-01" db="EMBL/GenBank/DDBJ databases">
        <title>The genomes of 5 underutilized Papilionoideae crops provide insights into root nodulation and disease resistance.</title>
        <authorList>
            <person name="Yuan L."/>
        </authorList>
    </citation>
    <scope>NUCLEOTIDE SEQUENCE [LARGE SCALE GENOMIC DNA]</scope>
    <source>
        <strain evidence="2">LY-2023</strain>
        <tissue evidence="2">Leaf</tissue>
    </source>
</reference>
<proteinExistence type="predicted"/>
<evidence type="ECO:0000313" key="2">
    <source>
        <dbReference type="EMBL" id="KAK7310434.1"/>
    </source>
</evidence>
<feature type="region of interest" description="Disordered" evidence="1">
    <location>
        <begin position="1"/>
        <end position="109"/>
    </location>
</feature>
<dbReference type="Proteomes" id="UP001359559">
    <property type="component" value="Unassembled WGS sequence"/>
</dbReference>
<keyword evidence="3" id="KW-1185">Reference proteome</keyword>
<sequence>MGKKKPQKTKELSVVAIAEASETGKQQPQAPRKRGRPRKIIVKMEKSEEEEEKEGPEKGTTNNEEEEAPSSPCIIRNIAKQQDMQIPPKGSEQPSRSRARRKSKPRKST</sequence>
<comment type="caution">
    <text evidence="2">The sequence shown here is derived from an EMBL/GenBank/DDBJ whole genome shotgun (WGS) entry which is preliminary data.</text>
</comment>
<feature type="compositionally biased region" description="Basic residues" evidence="1">
    <location>
        <begin position="31"/>
        <end position="41"/>
    </location>
</feature>
<feature type="compositionally biased region" description="Basic residues" evidence="1">
    <location>
        <begin position="97"/>
        <end position="109"/>
    </location>
</feature>
<accession>A0AAN9K743</accession>
<name>A0AAN9K743_CLITE</name>
<evidence type="ECO:0000313" key="3">
    <source>
        <dbReference type="Proteomes" id="UP001359559"/>
    </source>
</evidence>
<dbReference type="EMBL" id="JAYKXN010000002">
    <property type="protein sequence ID" value="KAK7310434.1"/>
    <property type="molecule type" value="Genomic_DNA"/>
</dbReference>
<dbReference type="PANTHER" id="PTHR37615:SF1">
    <property type="entry name" value="NUCLEOPORIN NUP159-LIKE"/>
    <property type="match status" value="1"/>
</dbReference>
<dbReference type="PANTHER" id="PTHR37615">
    <property type="entry name" value="NUCLEOPORIN NUP159-LIKE"/>
    <property type="match status" value="1"/>
</dbReference>